<dbReference type="GO" id="GO:0005975">
    <property type="term" value="P:carbohydrate metabolic process"/>
    <property type="evidence" value="ECO:0007669"/>
    <property type="project" value="InterPro"/>
</dbReference>
<dbReference type="SUPFAM" id="SSF52317">
    <property type="entry name" value="Class I glutamine amidotransferase-like"/>
    <property type="match status" value="1"/>
</dbReference>
<accession>A0A1F4TMD3</accession>
<dbReference type="PANTHER" id="PTHR36447">
    <property type="entry name" value="BETA-GALACTOSIDASE GANA"/>
    <property type="match status" value="1"/>
</dbReference>
<feature type="domain" description="Beta-galactosidase trimerisation" evidence="9">
    <location>
        <begin position="402"/>
        <end position="532"/>
    </location>
</feature>
<dbReference type="AlphaFoldDB" id="A0A1F4TMD3"/>
<sequence>MYPFGVTYYPDQWPKETWDETFAEIKAAGFNIVRFAEMAWDWVEPQCNKFSFKELDKAMDLCHRHGLKVLLGIPTSQVPTWFFTKHPGSQPVGHDGTKYPEYGPRPNICKDNPYYRKYAERLLKKVVARYKRHPALLLWQVDNEPVYPPLDHTTSADFCHCEHSRKAFMEWARKRYGSLKKLNQVWGAKFWTTTFSNWNDIQTPKGGIWEAVSPHIFLDWLRFKTERIRDWVSLLAKEVKRMDPFHKVGTNGFIGICTRTPEHNLVPKDLDWYGLDIYPAGGKMNGQSYEMFLDLWRSFTRNSKAEFHITELQGGQNVRWGNPQYVKGQEIKGWTEAALKHGVQSILYHAWRPPLFGAETAGFGIMKTDGSPTKRLETIKALAKKINSSEKPVMPTFRSATTAIAYLRNSEVQTYQEQGPPRGIAGQWEAVRTDIGLMHQMMSAYGAHKVVYKKDRCVDFIFDEDLEAGNLSYKTILLPNPYLLSIKQFNNLTKWVKNGGTLITEGRFGLKDENGHLYQTPLLERLLDVTFEFVEPDPCPKGFFVGLEGKARKQQIITKKIGQGKVVYANFSLFLEIQNGNKKLATQIKKVL</sequence>
<dbReference type="InterPro" id="IPR003476">
    <property type="entry name" value="Glyco_hydro_42"/>
</dbReference>
<dbReference type="GO" id="GO:0046872">
    <property type="term" value="F:metal ion binding"/>
    <property type="evidence" value="ECO:0007669"/>
    <property type="project" value="UniProtKB-KW"/>
</dbReference>
<evidence type="ECO:0000256" key="2">
    <source>
        <dbReference type="ARBA" id="ARBA00005940"/>
    </source>
</evidence>
<evidence type="ECO:0000256" key="3">
    <source>
        <dbReference type="ARBA" id="ARBA00012756"/>
    </source>
</evidence>
<dbReference type="InterPro" id="IPR017853">
    <property type="entry name" value="GH"/>
</dbReference>
<name>A0A1F4TMD3_UNCSA</name>
<dbReference type="Proteomes" id="UP000177309">
    <property type="component" value="Unassembled WGS sequence"/>
</dbReference>
<evidence type="ECO:0000313" key="11">
    <source>
        <dbReference type="Proteomes" id="UP000177309"/>
    </source>
</evidence>
<dbReference type="EC" id="3.2.1.23" evidence="3"/>
<dbReference type="InterPro" id="IPR013738">
    <property type="entry name" value="Beta_galactosidase_Trimer"/>
</dbReference>
<dbReference type="EMBL" id="MEUI01000026">
    <property type="protein sequence ID" value="OGC33891.1"/>
    <property type="molecule type" value="Genomic_DNA"/>
</dbReference>
<comment type="catalytic activity">
    <reaction evidence="1">
        <text>Hydrolysis of terminal non-reducing beta-D-galactose residues in beta-D-galactosides.</text>
        <dbReference type="EC" id="3.2.1.23"/>
    </reaction>
</comment>
<dbReference type="SUPFAM" id="SSF51445">
    <property type="entry name" value="(Trans)glycosidases"/>
    <property type="match status" value="1"/>
</dbReference>
<evidence type="ECO:0000256" key="4">
    <source>
        <dbReference type="ARBA" id="ARBA00022723"/>
    </source>
</evidence>
<reference evidence="10 11" key="1">
    <citation type="journal article" date="2016" name="Nat. Commun.">
        <title>Thousands of microbial genomes shed light on interconnected biogeochemical processes in an aquifer system.</title>
        <authorList>
            <person name="Anantharaman K."/>
            <person name="Brown C.T."/>
            <person name="Hug L.A."/>
            <person name="Sharon I."/>
            <person name="Castelle C.J."/>
            <person name="Probst A.J."/>
            <person name="Thomas B.C."/>
            <person name="Singh A."/>
            <person name="Wilkins M.J."/>
            <person name="Karaoz U."/>
            <person name="Brodie E.L."/>
            <person name="Williams K.H."/>
            <person name="Hubbard S.S."/>
            <person name="Banfield J.F."/>
        </authorList>
    </citation>
    <scope>NUCLEOTIDE SEQUENCE [LARGE SCALE GENOMIC DNA]</scope>
</reference>
<organism evidence="10 11">
    <name type="scientific">candidate division WOR-1 bacterium RIFOXYC2_FULL_41_25</name>
    <dbReference type="NCBI Taxonomy" id="1802586"/>
    <lineage>
        <taxon>Bacteria</taxon>
        <taxon>Bacillati</taxon>
        <taxon>Saganbacteria</taxon>
    </lineage>
</organism>
<keyword evidence="4" id="KW-0479">Metal-binding</keyword>
<evidence type="ECO:0000256" key="6">
    <source>
        <dbReference type="ARBA" id="ARBA00022833"/>
    </source>
</evidence>
<comment type="similarity">
    <text evidence="2">Belongs to the glycosyl hydrolase 42 family.</text>
</comment>
<protein>
    <recommendedName>
        <fullName evidence="3">beta-galactosidase</fullName>
        <ecNumber evidence="3">3.2.1.23</ecNumber>
    </recommendedName>
</protein>
<feature type="domain" description="Glycoside hydrolase family 42 N-terminal" evidence="8">
    <location>
        <begin position="7"/>
        <end position="388"/>
    </location>
</feature>
<proteinExistence type="inferred from homology"/>
<dbReference type="Pfam" id="PF02449">
    <property type="entry name" value="Glyco_hydro_42"/>
    <property type="match status" value="1"/>
</dbReference>
<keyword evidence="6" id="KW-0862">Zinc</keyword>
<evidence type="ECO:0000259" key="9">
    <source>
        <dbReference type="Pfam" id="PF08532"/>
    </source>
</evidence>
<dbReference type="GO" id="GO:0004565">
    <property type="term" value="F:beta-galactosidase activity"/>
    <property type="evidence" value="ECO:0007669"/>
    <property type="project" value="UniProtKB-EC"/>
</dbReference>
<dbReference type="CDD" id="cd03143">
    <property type="entry name" value="A4_beta-galactosidase_middle_domain"/>
    <property type="match status" value="1"/>
</dbReference>
<evidence type="ECO:0000256" key="7">
    <source>
        <dbReference type="ARBA" id="ARBA00023295"/>
    </source>
</evidence>
<dbReference type="PANTHER" id="PTHR36447:SF2">
    <property type="entry name" value="BETA-GALACTOSIDASE YESZ"/>
    <property type="match status" value="1"/>
</dbReference>
<dbReference type="Gene3D" id="3.40.50.880">
    <property type="match status" value="1"/>
</dbReference>
<dbReference type="InterPro" id="IPR029062">
    <property type="entry name" value="Class_I_gatase-like"/>
</dbReference>
<dbReference type="GO" id="GO:0009341">
    <property type="term" value="C:beta-galactosidase complex"/>
    <property type="evidence" value="ECO:0007669"/>
    <property type="project" value="InterPro"/>
</dbReference>
<comment type="caution">
    <text evidence="10">The sequence shown here is derived from an EMBL/GenBank/DDBJ whole genome shotgun (WGS) entry which is preliminary data.</text>
</comment>
<evidence type="ECO:0000256" key="1">
    <source>
        <dbReference type="ARBA" id="ARBA00001412"/>
    </source>
</evidence>
<dbReference type="InterPro" id="IPR013529">
    <property type="entry name" value="Glyco_hydro_42_N"/>
</dbReference>
<evidence type="ECO:0000313" key="10">
    <source>
        <dbReference type="EMBL" id="OGC33891.1"/>
    </source>
</evidence>
<keyword evidence="7" id="KW-0326">Glycosidase</keyword>
<evidence type="ECO:0000256" key="5">
    <source>
        <dbReference type="ARBA" id="ARBA00022801"/>
    </source>
</evidence>
<keyword evidence="5" id="KW-0378">Hydrolase</keyword>
<evidence type="ECO:0000259" key="8">
    <source>
        <dbReference type="Pfam" id="PF02449"/>
    </source>
</evidence>
<dbReference type="Gene3D" id="3.20.20.80">
    <property type="entry name" value="Glycosidases"/>
    <property type="match status" value="1"/>
</dbReference>
<gene>
    <name evidence="10" type="ORF">A2462_01300</name>
</gene>
<dbReference type="Pfam" id="PF08532">
    <property type="entry name" value="Glyco_hydro_42M"/>
    <property type="match status" value="1"/>
</dbReference>